<evidence type="ECO:0000256" key="2">
    <source>
        <dbReference type="SAM" id="MobiDB-lite"/>
    </source>
</evidence>
<dbReference type="PANTHER" id="PTHR38589">
    <property type="entry name" value="BLR0621 PROTEIN"/>
    <property type="match status" value="1"/>
</dbReference>
<dbReference type="PROSITE" id="PS51781">
    <property type="entry name" value="SH3B"/>
    <property type="match status" value="1"/>
</dbReference>
<organism evidence="5 6">
    <name type="scientific">Halolactibacillus alkaliphilus</name>
    <dbReference type="NCBI Taxonomy" id="442899"/>
    <lineage>
        <taxon>Bacteria</taxon>
        <taxon>Bacillati</taxon>
        <taxon>Bacillota</taxon>
        <taxon>Bacilli</taxon>
        <taxon>Bacillales</taxon>
        <taxon>Bacillaceae</taxon>
        <taxon>Halolactibacillus</taxon>
    </lineage>
</organism>
<dbReference type="OrthoDB" id="186490at2"/>
<dbReference type="STRING" id="442899.SAMN05720591_1064"/>
<keyword evidence="1" id="KW-0961">Cell wall biogenesis/degradation</keyword>
<dbReference type="Pfam" id="PF08239">
    <property type="entry name" value="SH3_3"/>
    <property type="match status" value="1"/>
</dbReference>
<dbReference type="GO" id="GO:0009252">
    <property type="term" value="P:peptidoglycan biosynthetic process"/>
    <property type="evidence" value="ECO:0007669"/>
    <property type="project" value="UniProtKB-KW"/>
</dbReference>
<dbReference type="Proteomes" id="UP000321400">
    <property type="component" value="Unassembled WGS sequence"/>
</dbReference>
<dbReference type="EMBL" id="BJYE01000005">
    <property type="protein sequence ID" value="GEN56081.1"/>
    <property type="molecule type" value="Genomic_DNA"/>
</dbReference>
<evidence type="ECO:0000259" key="3">
    <source>
        <dbReference type="PROSITE" id="PS51781"/>
    </source>
</evidence>
<comment type="caution">
    <text evidence="5">The sequence shown here is derived from an EMBL/GenBank/DDBJ whole genome shotgun (WGS) entry which is preliminary data.</text>
</comment>
<dbReference type="GO" id="GO:0008360">
    <property type="term" value="P:regulation of cell shape"/>
    <property type="evidence" value="ECO:0007669"/>
    <property type="project" value="UniProtKB-UniRule"/>
</dbReference>
<dbReference type="GO" id="GO:0071555">
    <property type="term" value="P:cell wall organization"/>
    <property type="evidence" value="ECO:0007669"/>
    <property type="project" value="UniProtKB-UniRule"/>
</dbReference>
<dbReference type="GO" id="GO:0016740">
    <property type="term" value="F:transferase activity"/>
    <property type="evidence" value="ECO:0007669"/>
    <property type="project" value="InterPro"/>
</dbReference>
<feature type="active site" description="Nucleophile" evidence="1">
    <location>
        <position position="358"/>
    </location>
</feature>
<keyword evidence="1" id="KW-0573">Peptidoglycan synthesis</keyword>
<dbReference type="InterPro" id="IPR005490">
    <property type="entry name" value="LD_TPept_cat_dom"/>
</dbReference>
<evidence type="ECO:0000313" key="5">
    <source>
        <dbReference type="EMBL" id="GEN56081.1"/>
    </source>
</evidence>
<protein>
    <submittedName>
        <fullName evidence="5">Uncharacterized protein</fullName>
    </submittedName>
</protein>
<dbReference type="Pfam" id="PF03734">
    <property type="entry name" value="YkuD"/>
    <property type="match status" value="1"/>
</dbReference>
<feature type="domain" description="SH3b" evidence="3">
    <location>
        <begin position="82"/>
        <end position="146"/>
    </location>
</feature>
<dbReference type="InterPro" id="IPR003646">
    <property type="entry name" value="SH3-like_bac-type"/>
</dbReference>
<accession>A0A511WZG7</accession>
<dbReference type="Gene3D" id="2.30.30.40">
    <property type="entry name" value="SH3 Domains"/>
    <property type="match status" value="1"/>
</dbReference>
<reference evidence="5 6" key="1">
    <citation type="submission" date="2019-07" db="EMBL/GenBank/DDBJ databases">
        <title>Whole genome shotgun sequence of Halolactibacillus alkaliphilus NBRC 103919.</title>
        <authorList>
            <person name="Hosoyama A."/>
            <person name="Uohara A."/>
            <person name="Ohji S."/>
            <person name="Ichikawa N."/>
        </authorList>
    </citation>
    <scope>NUCLEOTIDE SEQUENCE [LARGE SCALE GENOMIC DNA]</scope>
    <source>
        <strain evidence="5 6">NBRC 103919</strain>
    </source>
</reference>
<keyword evidence="1" id="KW-0133">Cell shape</keyword>
<keyword evidence="6" id="KW-1185">Reference proteome</keyword>
<dbReference type="AlphaFoldDB" id="A0A511WZG7"/>
<comment type="pathway">
    <text evidence="1">Cell wall biogenesis; peptidoglycan biosynthesis.</text>
</comment>
<feature type="compositionally biased region" description="Low complexity" evidence="2">
    <location>
        <begin position="158"/>
        <end position="172"/>
    </location>
</feature>
<proteinExistence type="predicted"/>
<evidence type="ECO:0000259" key="4">
    <source>
        <dbReference type="PROSITE" id="PS52029"/>
    </source>
</evidence>
<dbReference type="RefSeq" id="WP_089800464.1">
    <property type="nucleotide sequence ID" value="NZ_BJYE01000005.1"/>
</dbReference>
<feature type="compositionally biased region" description="Polar residues" evidence="2">
    <location>
        <begin position="181"/>
        <end position="201"/>
    </location>
</feature>
<evidence type="ECO:0000256" key="1">
    <source>
        <dbReference type="PROSITE-ProRule" id="PRU01373"/>
    </source>
</evidence>
<dbReference type="PANTHER" id="PTHR38589:SF1">
    <property type="entry name" value="BLR0621 PROTEIN"/>
    <property type="match status" value="1"/>
</dbReference>
<feature type="domain" description="L,D-TPase catalytic" evidence="4">
    <location>
        <begin position="213"/>
        <end position="383"/>
    </location>
</feature>
<evidence type="ECO:0000313" key="6">
    <source>
        <dbReference type="Proteomes" id="UP000321400"/>
    </source>
</evidence>
<name>A0A511WZG7_9BACI</name>
<feature type="region of interest" description="Disordered" evidence="2">
    <location>
        <begin position="147"/>
        <end position="201"/>
    </location>
</feature>
<gene>
    <name evidence="5" type="ORF">HAL01_05450</name>
</gene>
<dbReference type="PROSITE" id="PS52029">
    <property type="entry name" value="LD_TPASE"/>
    <property type="match status" value="1"/>
</dbReference>
<sequence>MHQLIKLITVSLVTISLILMSQLIHTPAYLSTFTNTRSVFVPKEKATLSFKHNTAETEEQEVSIVEPEKLVEYSATDYFSSTSTKYVNISSLNMREGPSTDYPVTTLLYEHDQVEVGSNVSDTLWVAVRKDTAVGFVHHRYLSDQPTTVIEKDDEQTNTDTTTDTKPTNQTTAKNDKEETATTAPTKDTHSPQKNRANQLSTVSANNQVILVTTPSASSQKATIETFERDANGHFISILKTSGFVGKNGITTSKKEGDGKTPAGKYSIGTAFGIPSNPGTALNYRKISDDDVWVDDSESALYNTWQSRQATQDQWSSAENMKIPQYRYGFVINYNTNRTPYKGSAIFFHVANNYTLGCVGTSESHVKQILTWLNPSQSPVIIQTTDAGLSQY</sequence>
<feature type="active site" description="Proton donor/acceptor" evidence="1">
    <location>
        <position position="349"/>
    </location>
</feature>
<dbReference type="SMART" id="SM00287">
    <property type="entry name" value="SH3b"/>
    <property type="match status" value="1"/>
</dbReference>